<comment type="cofactor">
    <cofactor evidence="6">
        <name>Mg(2+)</name>
        <dbReference type="ChEBI" id="CHEBI:18420"/>
    </cofactor>
    <text evidence="6">Binds 1 Mg(2+) ion per monomer.</text>
</comment>
<organism evidence="8 9">
    <name type="scientific">Kistimonas scapharcae</name>
    <dbReference type="NCBI Taxonomy" id="1036133"/>
    <lineage>
        <taxon>Bacteria</taxon>
        <taxon>Pseudomonadati</taxon>
        <taxon>Pseudomonadota</taxon>
        <taxon>Gammaproteobacteria</taxon>
        <taxon>Oceanospirillales</taxon>
        <taxon>Endozoicomonadaceae</taxon>
        <taxon>Kistimonas</taxon>
    </lineage>
</organism>
<dbReference type="EMBL" id="BAABFL010000466">
    <property type="protein sequence ID" value="GAA4651950.1"/>
    <property type="molecule type" value="Genomic_DNA"/>
</dbReference>
<evidence type="ECO:0000256" key="1">
    <source>
        <dbReference type="ARBA" id="ARBA00004781"/>
    </source>
</evidence>
<comment type="pathway">
    <text evidence="1 6">Carbohydrate biosynthesis; dTDP-L-rhamnose biosynthesis.</text>
</comment>
<comment type="similarity">
    <text evidence="2 6">Belongs to the dTDP-4-dehydrorhamnose reductase family.</text>
</comment>
<dbReference type="Gene3D" id="3.40.50.720">
    <property type="entry name" value="NAD(P)-binding Rossmann-like Domain"/>
    <property type="match status" value="1"/>
</dbReference>
<accession>A0ABP8VAA7</accession>
<evidence type="ECO:0000313" key="8">
    <source>
        <dbReference type="EMBL" id="GAA4651950.1"/>
    </source>
</evidence>
<name>A0ABP8VAA7_9GAMM</name>
<comment type="function">
    <text evidence="6">Catalyzes the reduction of dTDP-6-deoxy-L-lyxo-4-hexulose to yield dTDP-L-rhamnose.</text>
</comment>
<evidence type="ECO:0000256" key="4">
    <source>
        <dbReference type="ARBA" id="ARBA00017099"/>
    </source>
</evidence>
<dbReference type="Pfam" id="PF04321">
    <property type="entry name" value="RmlD_sub_bind"/>
    <property type="match status" value="1"/>
</dbReference>
<dbReference type="Proteomes" id="UP001500604">
    <property type="component" value="Unassembled WGS sequence"/>
</dbReference>
<comment type="caution">
    <text evidence="8">The sequence shown here is derived from an EMBL/GenBank/DDBJ whole genome shotgun (WGS) entry which is preliminary data.</text>
</comment>
<gene>
    <name evidence="8" type="ORF">GCM10023116_42340</name>
</gene>
<sequence>MKVLIIGGNGQIGYELRALLKAANIPHYAPGRDQLDLTVPRQIEEVIAEYRPTIVVNTAGHRNPARAETEPSRCFALNRDAPAALAKVCDQYKSVLIHISSWRVFDGMKQEVYTIKDIPNPSGVLGGSFWQGEQQIREHCSRHVILRLSWVISPQGRNRLTSILNSLTHGEPILASANSRGRPTPADDVARVILAIMRQIDCDAQVWGTYHYNAAETVDEESLAEVILAEASQYRDFPINATELFPDSDNNGKTVNACLDTTHLRNTFGIHSKSWRSGVARLVRDIYVTAKDR</sequence>
<evidence type="ECO:0000256" key="3">
    <source>
        <dbReference type="ARBA" id="ARBA00012929"/>
    </source>
</evidence>
<dbReference type="InterPro" id="IPR029903">
    <property type="entry name" value="RmlD-like-bd"/>
</dbReference>
<dbReference type="InterPro" id="IPR036291">
    <property type="entry name" value="NAD(P)-bd_dom_sf"/>
</dbReference>
<dbReference type="InterPro" id="IPR005913">
    <property type="entry name" value="dTDP_dehydrorham_reduct"/>
</dbReference>
<comment type="catalytic activity">
    <reaction evidence="5 6">
        <text>dTDP-beta-L-rhamnose + NADP(+) = dTDP-4-dehydro-beta-L-rhamnose + NADPH + H(+)</text>
        <dbReference type="Rhea" id="RHEA:21796"/>
        <dbReference type="ChEBI" id="CHEBI:15378"/>
        <dbReference type="ChEBI" id="CHEBI:57510"/>
        <dbReference type="ChEBI" id="CHEBI:57783"/>
        <dbReference type="ChEBI" id="CHEBI:58349"/>
        <dbReference type="ChEBI" id="CHEBI:62830"/>
        <dbReference type="EC" id="1.1.1.133"/>
    </reaction>
</comment>
<proteinExistence type="inferred from homology"/>
<evidence type="ECO:0000256" key="5">
    <source>
        <dbReference type="ARBA" id="ARBA00048200"/>
    </source>
</evidence>
<evidence type="ECO:0000256" key="6">
    <source>
        <dbReference type="RuleBase" id="RU364082"/>
    </source>
</evidence>
<dbReference type="RefSeq" id="WP_345198424.1">
    <property type="nucleotide sequence ID" value="NZ_BAABFL010000466.1"/>
</dbReference>
<keyword evidence="9" id="KW-1185">Reference proteome</keyword>
<dbReference type="PANTHER" id="PTHR10491:SF4">
    <property type="entry name" value="METHIONINE ADENOSYLTRANSFERASE 2 SUBUNIT BETA"/>
    <property type="match status" value="1"/>
</dbReference>
<protein>
    <recommendedName>
        <fullName evidence="4 6">dTDP-4-dehydrorhamnose reductase</fullName>
        <ecNumber evidence="3 6">1.1.1.133</ecNumber>
    </recommendedName>
</protein>
<dbReference type="SUPFAM" id="SSF51735">
    <property type="entry name" value="NAD(P)-binding Rossmann-fold domains"/>
    <property type="match status" value="1"/>
</dbReference>
<evidence type="ECO:0000256" key="2">
    <source>
        <dbReference type="ARBA" id="ARBA00010944"/>
    </source>
</evidence>
<dbReference type="PANTHER" id="PTHR10491">
    <property type="entry name" value="DTDP-4-DEHYDRORHAMNOSE REDUCTASE"/>
    <property type="match status" value="1"/>
</dbReference>
<feature type="domain" description="RmlD-like substrate binding" evidence="7">
    <location>
        <begin position="1"/>
        <end position="286"/>
    </location>
</feature>
<reference evidence="9" key="1">
    <citation type="journal article" date="2019" name="Int. J. Syst. Evol. Microbiol.">
        <title>The Global Catalogue of Microorganisms (GCM) 10K type strain sequencing project: providing services to taxonomists for standard genome sequencing and annotation.</title>
        <authorList>
            <consortium name="The Broad Institute Genomics Platform"/>
            <consortium name="The Broad Institute Genome Sequencing Center for Infectious Disease"/>
            <person name="Wu L."/>
            <person name="Ma J."/>
        </authorList>
    </citation>
    <scope>NUCLEOTIDE SEQUENCE [LARGE SCALE GENOMIC DNA]</scope>
    <source>
        <strain evidence="9">JCM 17805</strain>
    </source>
</reference>
<keyword evidence="6" id="KW-0521">NADP</keyword>
<keyword evidence="6" id="KW-0560">Oxidoreductase</keyword>
<evidence type="ECO:0000259" key="7">
    <source>
        <dbReference type="Pfam" id="PF04321"/>
    </source>
</evidence>
<dbReference type="CDD" id="cd05254">
    <property type="entry name" value="dTDP_HR_like_SDR_e"/>
    <property type="match status" value="1"/>
</dbReference>
<dbReference type="Gene3D" id="3.90.25.10">
    <property type="entry name" value="UDP-galactose 4-epimerase, domain 1"/>
    <property type="match status" value="1"/>
</dbReference>
<evidence type="ECO:0000313" key="9">
    <source>
        <dbReference type="Proteomes" id="UP001500604"/>
    </source>
</evidence>
<dbReference type="EC" id="1.1.1.133" evidence="3 6"/>